<dbReference type="PANTHER" id="PTHR12907:SF26">
    <property type="entry name" value="HIF PROLYL HYDROXYLASE, ISOFORM C"/>
    <property type="match status" value="1"/>
</dbReference>
<keyword evidence="5" id="KW-0560">Oxidoreductase</keyword>
<comment type="cofactor">
    <cofactor evidence="1">
        <name>L-ascorbate</name>
        <dbReference type="ChEBI" id="CHEBI:38290"/>
    </cofactor>
</comment>
<name>A0ABN1JDR7_9FLAO</name>
<dbReference type="RefSeq" id="WP_343795195.1">
    <property type="nucleotide sequence ID" value="NZ_BAAAGF010000001.1"/>
</dbReference>
<evidence type="ECO:0000313" key="9">
    <source>
        <dbReference type="Proteomes" id="UP001500736"/>
    </source>
</evidence>
<evidence type="ECO:0000256" key="2">
    <source>
        <dbReference type="ARBA" id="ARBA00022723"/>
    </source>
</evidence>
<dbReference type="InterPro" id="IPR006620">
    <property type="entry name" value="Pro_4_hyd_alph"/>
</dbReference>
<dbReference type="InterPro" id="IPR005123">
    <property type="entry name" value="Oxoglu/Fe-dep_dioxygenase_dom"/>
</dbReference>
<evidence type="ECO:0000259" key="7">
    <source>
        <dbReference type="PROSITE" id="PS51471"/>
    </source>
</evidence>
<dbReference type="InterPro" id="IPR044862">
    <property type="entry name" value="Pro_4_hyd_alph_FE2OG_OXY"/>
</dbReference>
<dbReference type="PANTHER" id="PTHR12907">
    <property type="entry name" value="EGL NINE HOMOLOG-RELATED"/>
    <property type="match status" value="1"/>
</dbReference>
<gene>
    <name evidence="8" type="ORF">GCM10009431_02870</name>
</gene>
<keyword evidence="2" id="KW-0479">Metal-binding</keyword>
<reference evidence="8 9" key="1">
    <citation type="journal article" date="2019" name="Int. J. Syst. Evol. Microbiol.">
        <title>The Global Catalogue of Microorganisms (GCM) 10K type strain sequencing project: providing services to taxonomists for standard genome sequencing and annotation.</title>
        <authorList>
            <consortium name="The Broad Institute Genomics Platform"/>
            <consortium name="The Broad Institute Genome Sequencing Center for Infectious Disease"/>
            <person name="Wu L."/>
            <person name="Ma J."/>
        </authorList>
    </citation>
    <scope>NUCLEOTIDE SEQUENCE [LARGE SCALE GENOMIC DNA]</scope>
    <source>
        <strain evidence="8 9">JCM 15976</strain>
    </source>
</reference>
<dbReference type="Pfam" id="PF13640">
    <property type="entry name" value="2OG-FeII_Oxy_3"/>
    <property type="match status" value="1"/>
</dbReference>
<dbReference type="Gene3D" id="2.60.120.620">
    <property type="entry name" value="q2cbj1_9rhob like domain"/>
    <property type="match status" value="1"/>
</dbReference>
<evidence type="ECO:0000313" key="8">
    <source>
        <dbReference type="EMBL" id="GAA0736747.1"/>
    </source>
</evidence>
<keyword evidence="9" id="KW-1185">Reference proteome</keyword>
<evidence type="ECO:0000256" key="4">
    <source>
        <dbReference type="ARBA" id="ARBA00022964"/>
    </source>
</evidence>
<accession>A0ABN1JDR7</accession>
<organism evidence="8 9">
    <name type="scientific">Gaetbulibacter jejuensis</name>
    <dbReference type="NCBI Taxonomy" id="584607"/>
    <lineage>
        <taxon>Bacteria</taxon>
        <taxon>Pseudomonadati</taxon>
        <taxon>Bacteroidota</taxon>
        <taxon>Flavobacteriia</taxon>
        <taxon>Flavobacteriales</taxon>
        <taxon>Flavobacteriaceae</taxon>
        <taxon>Gaetbulibacter</taxon>
    </lineage>
</organism>
<sequence length="219" mass="25782">MKDTLVESQIFENIDFVENPQYEKVINDIISQQYSVVEDFFSKEEVHALRQSLLEKHEEDRFKKAAIGNRVNEVIVKSIRGDVILWIDETKANAAEQLFFNKINSLVNYLNKTCFLGILHKEFHYALYPKGTFYKRHLDTFQNDDRRKLSFVCYLNDEDWQPENGGELVLYLDENGNEVPKSIYPFPGRVVIFESQIIEHEVKPVETERLSITGWLKTR</sequence>
<dbReference type="EMBL" id="BAAAGF010000001">
    <property type="protein sequence ID" value="GAA0736747.1"/>
    <property type="molecule type" value="Genomic_DNA"/>
</dbReference>
<evidence type="ECO:0000256" key="6">
    <source>
        <dbReference type="ARBA" id="ARBA00023004"/>
    </source>
</evidence>
<keyword evidence="3" id="KW-0847">Vitamin C</keyword>
<proteinExistence type="predicted"/>
<keyword evidence="6" id="KW-0408">Iron</keyword>
<keyword evidence="4" id="KW-0223">Dioxygenase</keyword>
<dbReference type="PROSITE" id="PS51471">
    <property type="entry name" value="FE2OG_OXY"/>
    <property type="match status" value="1"/>
</dbReference>
<feature type="domain" description="Fe2OG dioxygenase" evidence="7">
    <location>
        <begin position="114"/>
        <end position="218"/>
    </location>
</feature>
<evidence type="ECO:0000256" key="1">
    <source>
        <dbReference type="ARBA" id="ARBA00001961"/>
    </source>
</evidence>
<dbReference type="SMART" id="SM00702">
    <property type="entry name" value="P4Hc"/>
    <property type="match status" value="1"/>
</dbReference>
<evidence type="ECO:0000256" key="3">
    <source>
        <dbReference type="ARBA" id="ARBA00022896"/>
    </source>
</evidence>
<comment type="caution">
    <text evidence="8">The sequence shown here is derived from an EMBL/GenBank/DDBJ whole genome shotgun (WGS) entry which is preliminary data.</text>
</comment>
<dbReference type="InterPro" id="IPR051559">
    <property type="entry name" value="HIF_prolyl_hydroxylases"/>
</dbReference>
<dbReference type="Proteomes" id="UP001500736">
    <property type="component" value="Unassembled WGS sequence"/>
</dbReference>
<protein>
    <submittedName>
        <fullName evidence="8">2OG-Fe(II) oxygenase</fullName>
    </submittedName>
</protein>
<evidence type="ECO:0000256" key="5">
    <source>
        <dbReference type="ARBA" id="ARBA00023002"/>
    </source>
</evidence>